<keyword evidence="8" id="KW-1185">Reference proteome</keyword>
<dbReference type="Pfam" id="PF08281">
    <property type="entry name" value="Sigma70_r4_2"/>
    <property type="match status" value="1"/>
</dbReference>
<dbReference type="Gene3D" id="1.10.1740.10">
    <property type="match status" value="1"/>
</dbReference>
<dbReference type="CDD" id="cd06171">
    <property type="entry name" value="Sigma70_r4"/>
    <property type="match status" value="1"/>
</dbReference>
<dbReference type="RefSeq" id="WP_212215349.1">
    <property type="nucleotide sequence ID" value="NZ_JAGUCO010000003.1"/>
</dbReference>
<evidence type="ECO:0000256" key="3">
    <source>
        <dbReference type="ARBA" id="ARBA00023082"/>
    </source>
</evidence>
<dbReference type="InterPro" id="IPR014284">
    <property type="entry name" value="RNA_pol_sigma-70_dom"/>
</dbReference>
<dbReference type="Proteomes" id="UP000708576">
    <property type="component" value="Unassembled WGS sequence"/>
</dbReference>
<dbReference type="NCBIfam" id="TIGR02985">
    <property type="entry name" value="Sig70_bacteroi1"/>
    <property type="match status" value="1"/>
</dbReference>
<protein>
    <submittedName>
        <fullName evidence="7">RNA polymerase sigma-70 factor</fullName>
    </submittedName>
</protein>
<sequence length="204" mass="24003">MDNFLAEISDEALLRGVRMGNENAFGLIFKTYFPRLLVYAKGMIGDQEVAEDLVQESFASVWEKRYLLKDKGNLKSFLFRTVRNICLNYLEHNQVINKYVDAFKCENASQGLYMFNFMDEQEYEDACKDMMKEVYRILDTLPPTVKEAFVLSRLKELKNKEVAERMGLNIKTVEKHISRALKTLREVLKSKDLRLYTLFILMFF</sequence>
<dbReference type="Pfam" id="PF04542">
    <property type="entry name" value="Sigma70_r2"/>
    <property type="match status" value="1"/>
</dbReference>
<dbReference type="InterPro" id="IPR014327">
    <property type="entry name" value="RNA_pol_sigma70_bacteroid"/>
</dbReference>
<accession>A0ABS5JUS5</accession>
<dbReference type="PANTHER" id="PTHR43133">
    <property type="entry name" value="RNA POLYMERASE ECF-TYPE SIGMA FACTO"/>
    <property type="match status" value="1"/>
</dbReference>
<dbReference type="EMBL" id="JAGUCO010000003">
    <property type="protein sequence ID" value="MBS2098111.1"/>
    <property type="molecule type" value="Genomic_DNA"/>
</dbReference>
<dbReference type="InterPro" id="IPR039425">
    <property type="entry name" value="RNA_pol_sigma-70-like"/>
</dbReference>
<feature type="domain" description="RNA polymerase sigma-70 region 2" evidence="5">
    <location>
        <begin position="29"/>
        <end position="93"/>
    </location>
</feature>
<evidence type="ECO:0000259" key="5">
    <source>
        <dbReference type="Pfam" id="PF04542"/>
    </source>
</evidence>
<evidence type="ECO:0000256" key="4">
    <source>
        <dbReference type="ARBA" id="ARBA00023163"/>
    </source>
</evidence>
<evidence type="ECO:0000256" key="2">
    <source>
        <dbReference type="ARBA" id="ARBA00023015"/>
    </source>
</evidence>
<evidence type="ECO:0000313" key="8">
    <source>
        <dbReference type="Proteomes" id="UP000708576"/>
    </source>
</evidence>
<reference evidence="7 8" key="1">
    <citation type="journal article" date="2015" name="Int. J. Syst. Evol. Microbiol.">
        <title>Carboxylicivirga linearis sp. nov., isolated from a sea cucumber culture pond.</title>
        <authorList>
            <person name="Wang F.Q."/>
            <person name="Zhou Y.X."/>
            <person name="Lin X.Z."/>
            <person name="Chen G.J."/>
            <person name="Du Z.J."/>
        </authorList>
    </citation>
    <scope>NUCLEOTIDE SEQUENCE [LARGE SCALE GENOMIC DNA]</scope>
    <source>
        <strain evidence="7 8">FB218</strain>
    </source>
</reference>
<dbReference type="InterPro" id="IPR013249">
    <property type="entry name" value="RNA_pol_sigma70_r4_t2"/>
</dbReference>
<comment type="similarity">
    <text evidence="1">Belongs to the sigma-70 factor family. ECF subfamily.</text>
</comment>
<name>A0ABS5JUS5_9BACT</name>
<keyword evidence="4" id="KW-0804">Transcription</keyword>
<organism evidence="7 8">
    <name type="scientific">Carboxylicivirga linearis</name>
    <dbReference type="NCBI Taxonomy" id="1628157"/>
    <lineage>
        <taxon>Bacteria</taxon>
        <taxon>Pseudomonadati</taxon>
        <taxon>Bacteroidota</taxon>
        <taxon>Bacteroidia</taxon>
        <taxon>Marinilabiliales</taxon>
        <taxon>Marinilabiliaceae</taxon>
        <taxon>Carboxylicivirga</taxon>
    </lineage>
</organism>
<dbReference type="NCBIfam" id="TIGR02937">
    <property type="entry name" value="sigma70-ECF"/>
    <property type="match status" value="1"/>
</dbReference>
<evidence type="ECO:0000313" key="7">
    <source>
        <dbReference type="EMBL" id="MBS2098111.1"/>
    </source>
</evidence>
<dbReference type="PANTHER" id="PTHR43133:SF46">
    <property type="entry name" value="RNA POLYMERASE SIGMA-70 FACTOR ECF SUBFAMILY"/>
    <property type="match status" value="1"/>
</dbReference>
<dbReference type="SUPFAM" id="SSF88659">
    <property type="entry name" value="Sigma3 and sigma4 domains of RNA polymerase sigma factors"/>
    <property type="match status" value="1"/>
</dbReference>
<keyword evidence="3" id="KW-0731">Sigma factor</keyword>
<dbReference type="SUPFAM" id="SSF88946">
    <property type="entry name" value="Sigma2 domain of RNA polymerase sigma factors"/>
    <property type="match status" value="1"/>
</dbReference>
<dbReference type="InterPro" id="IPR007627">
    <property type="entry name" value="RNA_pol_sigma70_r2"/>
</dbReference>
<evidence type="ECO:0000256" key="1">
    <source>
        <dbReference type="ARBA" id="ARBA00010641"/>
    </source>
</evidence>
<dbReference type="InterPro" id="IPR013324">
    <property type="entry name" value="RNA_pol_sigma_r3/r4-like"/>
</dbReference>
<dbReference type="Gene3D" id="1.10.10.10">
    <property type="entry name" value="Winged helix-like DNA-binding domain superfamily/Winged helix DNA-binding domain"/>
    <property type="match status" value="1"/>
</dbReference>
<dbReference type="InterPro" id="IPR036388">
    <property type="entry name" value="WH-like_DNA-bd_sf"/>
</dbReference>
<comment type="caution">
    <text evidence="7">The sequence shown here is derived from an EMBL/GenBank/DDBJ whole genome shotgun (WGS) entry which is preliminary data.</text>
</comment>
<keyword evidence="2" id="KW-0805">Transcription regulation</keyword>
<gene>
    <name evidence="7" type="ORF">KEM10_07445</name>
</gene>
<evidence type="ECO:0000259" key="6">
    <source>
        <dbReference type="Pfam" id="PF08281"/>
    </source>
</evidence>
<proteinExistence type="inferred from homology"/>
<feature type="domain" description="RNA polymerase sigma factor 70 region 4 type 2" evidence="6">
    <location>
        <begin position="133"/>
        <end position="184"/>
    </location>
</feature>
<dbReference type="InterPro" id="IPR013325">
    <property type="entry name" value="RNA_pol_sigma_r2"/>
</dbReference>